<comment type="caution">
    <text evidence="5">The sequence shown here is derived from an EMBL/GenBank/DDBJ whole genome shotgun (WGS) entry which is preliminary data.</text>
</comment>
<dbReference type="PANTHER" id="PTHR10272:SF0">
    <property type="entry name" value="PLATELET-ACTIVATING FACTOR ACETYLHYDROLASE"/>
    <property type="match status" value="1"/>
</dbReference>
<dbReference type="Proteomes" id="UP000051936">
    <property type="component" value="Unassembled WGS sequence"/>
</dbReference>
<dbReference type="InterPro" id="IPR029058">
    <property type="entry name" value="AB_hydrolase_fold"/>
</dbReference>
<dbReference type="GO" id="GO:0016042">
    <property type="term" value="P:lipid catabolic process"/>
    <property type="evidence" value="ECO:0007669"/>
    <property type="project" value="UniProtKB-KW"/>
</dbReference>
<dbReference type="AlphaFoldDB" id="A0A0R3DEJ1"/>
<evidence type="ECO:0000313" key="5">
    <source>
        <dbReference type="EMBL" id="KRQ05525.1"/>
    </source>
</evidence>
<dbReference type="PANTHER" id="PTHR10272">
    <property type="entry name" value="PLATELET-ACTIVATING FACTOR ACETYLHYDROLASE"/>
    <property type="match status" value="1"/>
</dbReference>
<proteinExistence type="predicted"/>
<dbReference type="OrthoDB" id="9814760at2"/>
<reference evidence="5 6" key="1">
    <citation type="submission" date="2015-09" db="EMBL/GenBank/DDBJ databases">
        <title>Draft Genome Sequence of Bradyrhizobium manausense Strain BR 3351T, a Novel Symbiotic Nitrogen-Fixing Alphaproteobacterium Isolated from Brazilian Amazon Rain Forest.</title>
        <authorList>
            <person name="De Araujo J.L."/>
            <person name="Zilli J.E."/>
        </authorList>
    </citation>
    <scope>NUCLEOTIDE SEQUENCE [LARGE SCALE GENOMIC DNA]</scope>
    <source>
        <strain evidence="5 6">BR3351</strain>
    </source>
</reference>
<name>A0A0R3DEJ1_9BRAD</name>
<protein>
    <submittedName>
        <fullName evidence="5">Dienelactone hydrolase</fullName>
    </submittedName>
</protein>
<dbReference type="GO" id="GO:0003847">
    <property type="term" value="F:1-alkyl-2-acetylglycerophosphocholine esterase activity"/>
    <property type="evidence" value="ECO:0007669"/>
    <property type="project" value="TreeGrafter"/>
</dbReference>
<dbReference type="Gene3D" id="3.40.50.1820">
    <property type="entry name" value="alpha/beta hydrolase"/>
    <property type="match status" value="1"/>
</dbReference>
<keyword evidence="2" id="KW-0442">Lipid degradation</keyword>
<gene>
    <name evidence="5" type="ORF">AOQ71_28265</name>
</gene>
<dbReference type="EMBL" id="LJYG01000104">
    <property type="protein sequence ID" value="KRQ05525.1"/>
    <property type="molecule type" value="Genomic_DNA"/>
</dbReference>
<dbReference type="RefSeq" id="WP_057753492.1">
    <property type="nucleotide sequence ID" value="NZ_LJYG01000104.1"/>
</dbReference>
<evidence type="ECO:0000256" key="1">
    <source>
        <dbReference type="ARBA" id="ARBA00022801"/>
    </source>
</evidence>
<feature type="chain" id="PRO_5006435401" evidence="4">
    <location>
        <begin position="26"/>
        <end position="328"/>
    </location>
</feature>
<accession>A0A0R3DEJ1</accession>
<evidence type="ECO:0000256" key="4">
    <source>
        <dbReference type="SAM" id="SignalP"/>
    </source>
</evidence>
<dbReference type="STRING" id="989370.AOQ71_28265"/>
<feature type="signal peptide" evidence="4">
    <location>
        <begin position="1"/>
        <end position="25"/>
    </location>
</feature>
<sequence>MSASVNACRFLAAIAFCLNSTLAPAAGLRSIDIPADADGPAIHGVVRYPCAEPPGELRIGVFVLPGVKNCPLAGDHLPLIAASHGRRASFLGNRDTAEALADSGFVVAAINHPGDTALDPGRSGDLSVFVERPTDIKRLIDFMIGTSPFAAKIDQDRIGFFGFSRGGYTGLVLLGADPDWTGAATNYCRRGQSLFCQQILGRTYPSEPLTHDPRIKAAVLADPLAIFFSAESLAPLKAPVQLWASERGGDGVLPHDVAGVDANLPARHEYRVVSNAGHFAFFLCPPALVQERPELCADAPGFDRGVFHAEFNADVLAFFRKWLVPPAE</sequence>
<dbReference type="PIRSF" id="PIRSF031982">
    <property type="entry name" value="UCP031982_abhydr"/>
    <property type="match status" value="1"/>
</dbReference>
<evidence type="ECO:0000256" key="3">
    <source>
        <dbReference type="ARBA" id="ARBA00023098"/>
    </source>
</evidence>
<evidence type="ECO:0000313" key="6">
    <source>
        <dbReference type="Proteomes" id="UP000051936"/>
    </source>
</evidence>
<keyword evidence="4" id="KW-0732">Signal</keyword>
<keyword evidence="1 5" id="KW-0378">Hydrolase</keyword>
<evidence type="ECO:0000256" key="2">
    <source>
        <dbReference type="ARBA" id="ARBA00022963"/>
    </source>
</evidence>
<dbReference type="InterPro" id="IPR016986">
    <property type="entry name" value="UCP031982_abhydr"/>
</dbReference>
<keyword evidence="3" id="KW-0443">Lipid metabolism</keyword>
<keyword evidence="6" id="KW-1185">Reference proteome</keyword>
<dbReference type="SUPFAM" id="SSF53474">
    <property type="entry name" value="alpha/beta-Hydrolases"/>
    <property type="match status" value="1"/>
</dbReference>
<organism evidence="5 6">
    <name type="scientific">Bradyrhizobium manausense</name>
    <dbReference type="NCBI Taxonomy" id="989370"/>
    <lineage>
        <taxon>Bacteria</taxon>
        <taxon>Pseudomonadati</taxon>
        <taxon>Pseudomonadota</taxon>
        <taxon>Alphaproteobacteria</taxon>
        <taxon>Hyphomicrobiales</taxon>
        <taxon>Nitrobacteraceae</taxon>
        <taxon>Bradyrhizobium</taxon>
    </lineage>
</organism>